<dbReference type="GO" id="GO:0016874">
    <property type="term" value="F:ligase activity"/>
    <property type="evidence" value="ECO:0007669"/>
    <property type="project" value="UniProtKB-KW"/>
</dbReference>
<feature type="non-terminal residue" evidence="5">
    <location>
        <position position="1"/>
    </location>
</feature>
<proteinExistence type="predicted"/>
<dbReference type="SUPFAM" id="SSF56801">
    <property type="entry name" value="Acetyl-CoA synthetase-like"/>
    <property type="match status" value="1"/>
</dbReference>
<keyword evidence="6" id="KW-1185">Reference proteome</keyword>
<keyword evidence="2" id="KW-0276">Fatty acid metabolism</keyword>
<dbReference type="PANTHER" id="PTHR43272">
    <property type="entry name" value="LONG-CHAIN-FATTY-ACID--COA LIGASE"/>
    <property type="match status" value="1"/>
</dbReference>
<evidence type="ECO:0000259" key="4">
    <source>
        <dbReference type="Pfam" id="PF00501"/>
    </source>
</evidence>
<dbReference type="EC" id="6.2.1.3" evidence="3"/>
<dbReference type="EMBL" id="JAHRIN010056214">
    <property type="protein sequence ID" value="MEQ2211034.1"/>
    <property type="molecule type" value="Genomic_DNA"/>
</dbReference>
<dbReference type="Pfam" id="PF00501">
    <property type="entry name" value="AMP-binding"/>
    <property type="match status" value="1"/>
</dbReference>
<accession>A0ABV0RSP2</accession>
<evidence type="ECO:0000256" key="3">
    <source>
        <dbReference type="ARBA" id="ARBA00026121"/>
    </source>
</evidence>
<keyword evidence="2" id="KW-0443">Lipid metabolism</keyword>
<dbReference type="InterPro" id="IPR042099">
    <property type="entry name" value="ANL_N_sf"/>
</dbReference>
<dbReference type="PANTHER" id="PTHR43272:SF54">
    <property type="entry name" value="LONG-CHAIN-FATTY-ACID--COA LIGASE 6"/>
    <property type="match status" value="1"/>
</dbReference>
<name>A0ABV0RSP2_9TELE</name>
<dbReference type="Gene3D" id="3.40.50.12780">
    <property type="entry name" value="N-terminal domain of ligase-like"/>
    <property type="match status" value="1"/>
</dbReference>
<dbReference type="Proteomes" id="UP001434883">
    <property type="component" value="Unassembled WGS sequence"/>
</dbReference>
<evidence type="ECO:0000256" key="2">
    <source>
        <dbReference type="ARBA" id="ARBA00022832"/>
    </source>
</evidence>
<feature type="domain" description="AMP-dependent synthetase/ligase" evidence="4">
    <location>
        <begin position="1"/>
        <end position="74"/>
    </location>
</feature>
<sequence length="94" mass="10432">WIISELACYTYSMVVVPLYDTLGANAIRFIINTADISTVICDKVEKAQVLLANVERKETPKLQRIILMDTFGSELEECGKGCGVHVQGLQEVEV</sequence>
<reference evidence="5 6" key="1">
    <citation type="submission" date="2021-06" db="EMBL/GenBank/DDBJ databases">
        <authorList>
            <person name="Palmer J.M."/>
        </authorList>
    </citation>
    <scope>NUCLEOTIDE SEQUENCE [LARGE SCALE GENOMIC DNA]</scope>
    <source>
        <strain evidence="5 6">XC_2019</strain>
        <tissue evidence="5">Muscle</tissue>
    </source>
</reference>
<evidence type="ECO:0000256" key="1">
    <source>
        <dbReference type="ARBA" id="ARBA00022598"/>
    </source>
</evidence>
<gene>
    <name evidence="5" type="primary">ACSL6</name>
    <name evidence="5" type="ORF">XENOCAPTIV_024659</name>
</gene>
<evidence type="ECO:0000313" key="6">
    <source>
        <dbReference type="Proteomes" id="UP001434883"/>
    </source>
</evidence>
<protein>
    <recommendedName>
        <fullName evidence="3">long-chain-fatty-acid--CoA ligase</fullName>
        <ecNumber evidence="3">6.2.1.3</ecNumber>
    </recommendedName>
</protein>
<evidence type="ECO:0000313" key="5">
    <source>
        <dbReference type="EMBL" id="MEQ2211034.1"/>
    </source>
</evidence>
<organism evidence="5 6">
    <name type="scientific">Xenoophorus captivus</name>
    <dbReference type="NCBI Taxonomy" id="1517983"/>
    <lineage>
        <taxon>Eukaryota</taxon>
        <taxon>Metazoa</taxon>
        <taxon>Chordata</taxon>
        <taxon>Craniata</taxon>
        <taxon>Vertebrata</taxon>
        <taxon>Euteleostomi</taxon>
        <taxon>Actinopterygii</taxon>
        <taxon>Neopterygii</taxon>
        <taxon>Teleostei</taxon>
        <taxon>Neoteleostei</taxon>
        <taxon>Acanthomorphata</taxon>
        <taxon>Ovalentaria</taxon>
        <taxon>Atherinomorphae</taxon>
        <taxon>Cyprinodontiformes</taxon>
        <taxon>Goodeidae</taxon>
        <taxon>Xenoophorus</taxon>
    </lineage>
</organism>
<comment type="caution">
    <text evidence="5">The sequence shown here is derived from an EMBL/GenBank/DDBJ whole genome shotgun (WGS) entry which is preliminary data.</text>
</comment>
<keyword evidence="1 5" id="KW-0436">Ligase</keyword>
<dbReference type="InterPro" id="IPR000873">
    <property type="entry name" value="AMP-dep_synth/lig_dom"/>
</dbReference>